<dbReference type="CDD" id="cd01949">
    <property type="entry name" value="GGDEF"/>
    <property type="match status" value="1"/>
</dbReference>
<evidence type="ECO:0000313" key="8">
    <source>
        <dbReference type="EMBL" id="MDB1999656.1"/>
    </source>
</evidence>
<reference evidence="8" key="1">
    <citation type="submission" date="2023-01" db="EMBL/GenBank/DDBJ databases">
        <title>Human gut microbiome strain richness.</title>
        <authorList>
            <person name="Chen-Liaw A."/>
        </authorList>
    </citation>
    <scope>NUCLEOTIDE SEQUENCE</scope>
    <source>
        <strain evidence="8">B1_m1001713B170214d0_201011</strain>
    </source>
</reference>
<dbReference type="InterPro" id="IPR000160">
    <property type="entry name" value="GGDEF_dom"/>
</dbReference>
<dbReference type="SMART" id="SM01079">
    <property type="entry name" value="CHASE"/>
    <property type="match status" value="1"/>
</dbReference>
<comment type="subcellular location">
    <subcellularLocation>
        <location evidence="1">Membrane</location>
    </subcellularLocation>
</comment>
<keyword evidence="3 5" id="KW-1133">Transmembrane helix</keyword>
<dbReference type="Gene3D" id="3.30.450.350">
    <property type="entry name" value="CHASE domain"/>
    <property type="match status" value="1"/>
</dbReference>
<evidence type="ECO:0000259" key="7">
    <source>
        <dbReference type="PROSITE" id="PS50887"/>
    </source>
</evidence>
<dbReference type="NCBIfam" id="TIGR00254">
    <property type="entry name" value="GGDEF"/>
    <property type="match status" value="1"/>
</dbReference>
<feature type="transmembrane region" description="Helical" evidence="5">
    <location>
        <begin position="254"/>
        <end position="274"/>
    </location>
</feature>
<proteinExistence type="predicted"/>
<comment type="caution">
    <text evidence="8">The sequence shown here is derived from an EMBL/GenBank/DDBJ whole genome shotgun (WGS) entry which is preliminary data.</text>
</comment>
<dbReference type="PANTHER" id="PTHR46663:SF4">
    <property type="entry name" value="DIGUANYLATE CYCLASE DGCT-RELATED"/>
    <property type="match status" value="1"/>
</dbReference>
<dbReference type="GO" id="GO:0007165">
    <property type="term" value="P:signal transduction"/>
    <property type="evidence" value="ECO:0007669"/>
    <property type="project" value="UniProtKB-ARBA"/>
</dbReference>
<dbReference type="GO" id="GO:0003824">
    <property type="term" value="F:catalytic activity"/>
    <property type="evidence" value="ECO:0007669"/>
    <property type="project" value="UniProtKB-ARBA"/>
</dbReference>
<evidence type="ECO:0000256" key="4">
    <source>
        <dbReference type="ARBA" id="ARBA00023136"/>
    </source>
</evidence>
<dbReference type="AlphaFoldDB" id="A0AAW6AU90"/>
<feature type="domain" description="GGDEF" evidence="7">
    <location>
        <begin position="310"/>
        <end position="435"/>
    </location>
</feature>
<dbReference type="GO" id="GO:0016020">
    <property type="term" value="C:membrane"/>
    <property type="evidence" value="ECO:0007669"/>
    <property type="project" value="UniProtKB-SubCell"/>
</dbReference>
<dbReference type="PROSITE" id="PS50839">
    <property type="entry name" value="CHASE"/>
    <property type="match status" value="1"/>
</dbReference>
<dbReference type="PROSITE" id="PS50887">
    <property type="entry name" value="GGDEF"/>
    <property type="match status" value="1"/>
</dbReference>
<keyword evidence="2 5" id="KW-0812">Transmembrane</keyword>
<dbReference type="InterPro" id="IPR006189">
    <property type="entry name" value="CHASE_dom"/>
</dbReference>
<evidence type="ECO:0000256" key="1">
    <source>
        <dbReference type="ARBA" id="ARBA00004370"/>
    </source>
</evidence>
<dbReference type="Pfam" id="PF03924">
    <property type="entry name" value="CHASE"/>
    <property type="match status" value="1"/>
</dbReference>
<dbReference type="InterPro" id="IPR043128">
    <property type="entry name" value="Rev_trsase/Diguanyl_cyclase"/>
</dbReference>
<gene>
    <name evidence="8" type="ORF">PM006_05535</name>
</gene>
<feature type="domain" description="CHASE" evidence="6">
    <location>
        <begin position="96"/>
        <end position="190"/>
    </location>
</feature>
<dbReference type="InterPro" id="IPR052163">
    <property type="entry name" value="DGC-Regulatory_Protein"/>
</dbReference>
<dbReference type="EMBL" id="JAQLGM010000009">
    <property type="protein sequence ID" value="MDB1999656.1"/>
    <property type="molecule type" value="Genomic_DNA"/>
</dbReference>
<dbReference type="SMART" id="SM00267">
    <property type="entry name" value="GGDEF"/>
    <property type="match status" value="1"/>
</dbReference>
<evidence type="ECO:0000256" key="2">
    <source>
        <dbReference type="ARBA" id="ARBA00022692"/>
    </source>
</evidence>
<dbReference type="RefSeq" id="WP_009298203.1">
    <property type="nucleotide sequence ID" value="NZ_BAABZD010000004.1"/>
</dbReference>
<dbReference type="SUPFAM" id="SSF55073">
    <property type="entry name" value="Nucleotide cyclase"/>
    <property type="match status" value="1"/>
</dbReference>
<evidence type="ECO:0000259" key="6">
    <source>
        <dbReference type="PROSITE" id="PS50839"/>
    </source>
</evidence>
<dbReference type="PANTHER" id="PTHR46663">
    <property type="entry name" value="DIGUANYLATE CYCLASE DGCT-RELATED"/>
    <property type="match status" value="1"/>
</dbReference>
<protein>
    <submittedName>
        <fullName evidence="8">Sensor domain-containing diguanylate cyclase</fullName>
    </submittedName>
</protein>
<dbReference type="GeneID" id="57970945"/>
<accession>A0AAW6AU90</accession>
<evidence type="ECO:0000256" key="5">
    <source>
        <dbReference type="SAM" id="Phobius"/>
    </source>
</evidence>
<evidence type="ECO:0000313" key="9">
    <source>
        <dbReference type="Proteomes" id="UP001300871"/>
    </source>
</evidence>
<dbReference type="Gene3D" id="3.30.70.270">
    <property type="match status" value="1"/>
</dbReference>
<dbReference type="InterPro" id="IPR029787">
    <property type="entry name" value="Nucleotide_cyclase"/>
</dbReference>
<keyword evidence="4 5" id="KW-0472">Membrane</keyword>
<name>A0AAW6AU90_CLOSY</name>
<organism evidence="8 9">
    <name type="scientific">Clostridium symbiosum</name>
    <name type="common">Bacteroides symbiosus</name>
    <dbReference type="NCBI Taxonomy" id="1512"/>
    <lineage>
        <taxon>Bacteria</taxon>
        <taxon>Bacillati</taxon>
        <taxon>Bacillota</taxon>
        <taxon>Clostridia</taxon>
        <taxon>Lachnospirales</taxon>
        <taxon>Lachnospiraceae</taxon>
        <taxon>Otoolea</taxon>
    </lineage>
</organism>
<dbReference type="InterPro" id="IPR042240">
    <property type="entry name" value="CHASE_sf"/>
</dbReference>
<dbReference type="Pfam" id="PF00990">
    <property type="entry name" value="GGDEF"/>
    <property type="match status" value="1"/>
</dbReference>
<sequence>MKKRTVTAMFFSLMLLSVLIIALLARAEKKRNIQQAEYVMLSEISKIQYAIDSRLLSAEIFEMIIVNNHGTITEFEMTAERLYENDPAIRCLQLAPDGIVTYVYPLEGNENAFGSLFDHPERRAEAEYARDTGKMTLSGPYELSQGGLGLVARKPIYLDNERREPTFWGFSIAVLNVPEIFHRAELKNLSNRGYAYQIYKITPEDEIQIISANTENDMSGAIEGSISVPNGTWFFKMMPKTGWVSCKNIMLESIAAVLIDVLLILLVYGGWTILRQKRKMTELANTDPLTGLYNVRRFMSIMKQLHENKQPFGVLYLDLNKFKEVNDQYGHDAGDKLLVEVSSRIRECLRNEDFLFRIGGDEFSIVIPEQKSCEFYNALTEQITADIARPCLVSGITLYPGVSCGFSRYPDEQSEIEHLLREADRKMYEMKYRQS</sequence>
<evidence type="ECO:0000256" key="3">
    <source>
        <dbReference type="ARBA" id="ARBA00022989"/>
    </source>
</evidence>
<dbReference type="Proteomes" id="UP001300871">
    <property type="component" value="Unassembled WGS sequence"/>
</dbReference>